<reference evidence="2" key="2">
    <citation type="submission" date="2021-12" db="EMBL/GenBank/DDBJ databases">
        <title>Resequencing data analysis of finger millet.</title>
        <authorList>
            <person name="Hatakeyama M."/>
            <person name="Aluri S."/>
            <person name="Balachadran M.T."/>
            <person name="Sivarajan S.R."/>
            <person name="Poveda L."/>
            <person name="Shimizu-Inatsugi R."/>
            <person name="Schlapbach R."/>
            <person name="Sreeman S.M."/>
            <person name="Shimizu K.K."/>
        </authorList>
    </citation>
    <scope>NUCLEOTIDE SEQUENCE</scope>
</reference>
<dbReference type="EMBL" id="BQKI01000081">
    <property type="protein sequence ID" value="GJN29027.1"/>
    <property type="molecule type" value="Genomic_DNA"/>
</dbReference>
<evidence type="ECO:0000256" key="1">
    <source>
        <dbReference type="SAM" id="MobiDB-lite"/>
    </source>
</evidence>
<sequence>MSKPEDQPSTTLPTKDVASGSRDGDDARTGDGDIGAQPKLYNNLMNDYDDLKEDRIGQGSGRLPYFDGQFYDHWKCKMMMYLEFMSPYVASITENGFL</sequence>
<organism evidence="2 3">
    <name type="scientific">Eleusine coracana subsp. coracana</name>
    <dbReference type="NCBI Taxonomy" id="191504"/>
    <lineage>
        <taxon>Eukaryota</taxon>
        <taxon>Viridiplantae</taxon>
        <taxon>Streptophyta</taxon>
        <taxon>Embryophyta</taxon>
        <taxon>Tracheophyta</taxon>
        <taxon>Spermatophyta</taxon>
        <taxon>Magnoliopsida</taxon>
        <taxon>Liliopsida</taxon>
        <taxon>Poales</taxon>
        <taxon>Poaceae</taxon>
        <taxon>PACMAD clade</taxon>
        <taxon>Chloridoideae</taxon>
        <taxon>Cynodonteae</taxon>
        <taxon>Eleusininae</taxon>
        <taxon>Eleusine</taxon>
    </lineage>
</organism>
<feature type="region of interest" description="Disordered" evidence="1">
    <location>
        <begin position="1"/>
        <end position="39"/>
    </location>
</feature>
<gene>
    <name evidence="2" type="primary">gb17214</name>
    <name evidence="2" type="ORF">PR202_gb17214</name>
</gene>
<dbReference type="Proteomes" id="UP001054889">
    <property type="component" value="Unassembled WGS sequence"/>
</dbReference>
<name>A0AAV5F1U2_ELECO</name>
<protein>
    <submittedName>
        <fullName evidence="2">Uncharacterized protein</fullName>
    </submittedName>
</protein>
<keyword evidence="3" id="KW-1185">Reference proteome</keyword>
<comment type="caution">
    <text evidence="2">The sequence shown here is derived from an EMBL/GenBank/DDBJ whole genome shotgun (WGS) entry which is preliminary data.</text>
</comment>
<evidence type="ECO:0000313" key="2">
    <source>
        <dbReference type="EMBL" id="GJN29027.1"/>
    </source>
</evidence>
<proteinExistence type="predicted"/>
<accession>A0AAV5F1U2</accession>
<dbReference type="AlphaFoldDB" id="A0AAV5F1U2"/>
<evidence type="ECO:0000313" key="3">
    <source>
        <dbReference type="Proteomes" id="UP001054889"/>
    </source>
</evidence>
<feature type="compositionally biased region" description="Basic and acidic residues" evidence="1">
    <location>
        <begin position="22"/>
        <end position="31"/>
    </location>
</feature>
<reference evidence="2" key="1">
    <citation type="journal article" date="2018" name="DNA Res.">
        <title>Multiple hybrid de novo genome assembly of finger millet, an orphan allotetraploid crop.</title>
        <authorList>
            <person name="Hatakeyama M."/>
            <person name="Aluri S."/>
            <person name="Balachadran M.T."/>
            <person name="Sivarajan S.R."/>
            <person name="Patrignani A."/>
            <person name="Gruter S."/>
            <person name="Poveda L."/>
            <person name="Shimizu-Inatsugi R."/>
            <person name="Baeten J."/>
            <person name="Francoijs K.J."/>
            <person name="Nataraja K.N."/>
            <person name="Reddy Y.A.N."/>
            <person name="Phadnis S."/>
            <person name="Ravikumar R.L."/>
            <person name="Schlapbach R."/>
            <person name="Sreeman S.M."/>
            <person name="Shimizu K.K."/>
        </authorList>
    </citation>
    <scope>NUCLEOTIDE SEQUENCE</scope>
</reference>